<feature type="domain" description="Glycosyltransferase 2-like" evidence="4">
    <location>
        <begin position="308"/>
        <end position="366"/>
    </location>
</feature>
<organism evidence="5 6">
    <name type="scientific">Candidatus Roizmanbacteria bacterium RIFCSPHIGHO2_01_FULL_39_12c</name>
    <dbReference type="NCBI Taxonomy" id="1802031"/>
    <lineage>
        <taxon>Bacteria</taxon>
        <taxon>Candidatus Roizmaniibacteriota</taxon>
    </lineage>
</organism>
<dbReference type="PANTHER" id="PTHR43179">
    <property type="entry name" value="RHAMNOSYLTRANSFERASE WBBL"/>
    <property type="match status" value="1"/>
</dbReference>
<keyword evidence="3" id="KW-0808">Transferase</keyword>
<dbReference type="PANTHER" id="PTHR43179:SF12">
    <property type="entry name" value="GALACTOFURANOSYLTRANSFERASE GLFT2"/>
    <property type="match status" value="1"/>
</dbReference>
<dbReference type="InterPro" id="IPR001173">
    <property type="entry name" value="Glyco_trans_2-like"/>
</dbReference>
<protein>
    <recommendedName>
        <fullName evidence="4">Glycosyltransferase 2-like domain-containing protein</fullName>
    </recommendedName>
</protein>
<accession>A0A1F7GF82</accession>
<name>A0A1F7GF82_9BACT</name>
<comment type="similarity">
    <text evidence="1">Belongs to the glycosyltransferase 2 family.</text>
</comment>
<dbReference type="AlphaFoldDB" id="A0A1F7GF82"/>
<gene>
    <name evidence="5" type="ORF">A2774_00865</name>
</gene>
<evidence type="ECO:0000256" key="2">
    <source>
        <dbReference type="ARBA" id="ARBA00022676"/>
    </source>
</evidence>
<evidence type="ECO:0000313" key="6">
    <source>
        <dbReference type="Proteomes" id="UP000177208"/>
    </source>
</evidence>
<evidence type="ECO:0000313" key="5">
    <source>
        <dbReference type="EMBL" id="OGK17525.1"/>
    </source>
</evidence>
<dbReference type="Proteomes" id="UP000177208">
    <property type="component" value="Unassembled WGS sequence"/>
</dbReference>
<dbReference type="InterPro" id="IPR029044">
    <property type="entry name" value="Nucleotide-diphossugar_trans"/>
</dbReference>
<proteinExistence type="inferred from homology"/>
<evidence type="ECO:0000256" key="3">
    <source>
        <dbReference type="ARBA" id="ARBA00022679"/>
    </source>
</evidence>
<reference evidence="5 6" key="1">
    <citation type="journal article" date="2016" name="Nat. Commun.">
        <title>Thousands of microbial genomes shed light on interconnected biogeochemical processes in an aquifer system.</title>
        <authorList>
            <person name="Anantharaman K."/>
            <person name="Brown C.T."/>
            <person name="Hug L.A."/>
            <person name="Sharon I."/>
            <person name="Castelle C.J."/>
            <person name="Probst A.J."/>
            <person name="Thomas B.C."/>
            <person name="Singh A."/>
            <person name="Wilkins M.J."/>
            <person name="Karaoz U."/>
            <person name="Brodie E.L."/>
            <person name="Williams K.H."/>
            <person name="Hubbard S.S."/>
            <person name="Banfield J.F."/>
        </authorList>
    </citation>
    <scope>NUCLEOTIDE SEQUENCE [LARGE SCALE GENOMIC DNA]</scope>
</reference>
<dbReference type="GO" id="GO:0016757">
    <property type="term" value="F:glycosyltransferase activity"/>
    <property type="evidence" value="ECO:0007669"/>
    <property type="project" value="UniProtKB-KW"/>
</dbReference>
<keyword evidence="2" id="KW-0328">Glycosyltransferase</keyword>
<dbReference type="Pfam" id="PF00535">
    <property type="entry name" value="Glycos_transf_2"/>
    <property type="match status" value="2"/>
</dbReference>
<comment type="caution">
    <text evidence="5">The sequence shown here is derived from an EMBL/GenBank/DDBJ whole genome shotgun (WGS) entry which is preliminary data.</text>
</comment>
<evidence type="ECO:0000256" key="1">
    <source>
        <dbReference type="ARBA" id="ARBA00006739"/>
    </source>
</evidence>
<sequence>MNNTKVTVIIVHWNTSEKLKKLLSLVAVNNSYQVIVVDNNSKKRPDWLKSNYSPVELMQNGFNRGYAAACNQGMTKALGDCVLVLNPDVEITPSQIDKLIIYAKTNDLDACSVRTTESYRKPLPSWGSLLVEFTPLAKIFPLDIFKTKTLFGGCLLLKKSVIKKLGGFDERFFLWFEDSDITKRLIDNDYKIGWFDLPIKHSGGESFKLFANQLKRDIFFSAMEIYANKHFSAFGKLIIYLLKRKYSTGKLLPHLQNITSITVPNLKTRLLGDFFKKNQIYIDLKSGYTLQVEWIVVTSSITNSHVWQWRRKYPGVRFIPIDNNKGFASTANIGFRASSGNWLGTVNDDVLLTKDWLKNLLSSADNLIGSLNPVIKKPGGEIESMGVKILPKGKAESITENRIASHRSTTVSKNKREVDATNAACVIYSKSALNKVGIFAEKFGSYLEDIDLSLRLKSAGFKNLVSPDSVVIHFGQSTSKDLRWKKQYLDCRNWFLVILRNWSVKDLIINFPAILLERLKNISGLLKAVFNLF</sequence>
<evidence type="ECO:0000259" key="4">
    <source>
        <dbReference type="Pfam" id="PF00535"/>
    </source>
</evidence>
<feature type="domain" description="Glycosyltransferase 2-like" evidence="4">
    <location>
        <begin position="7"/>
        <end position="165"/>
    </location>
</feature>
<dbReference type="EMBL" id="MFZG01000005">
    <property type="protein sequence ID" value="OGK17525.1"/>
    <property type="molecule type" value="Genomic_DNA"/>
</dbReference>
<dbReference type="SUPFAM" id="SSF53448">
    <property type="entry name" value="Nucleotide-diphospho-sugar transferases"/>
    <property type="match status" value="2"/>
</dbReference>
<dbReference type="Gene3D" id="3.90.550.10">
    <property type="entry name" value="Spore Coat Polysaccharide Biosynthesis Protein SpsA, Chain A"/>
    <property type="match status" value="2"/>
</dbReference>